<dbReference type="KEGG" id="dlu:A6035_00585"/>
<name>A0A2S1R3V3_9ACTN</name>
<keyword evidence="8" id="KW-1185">Reference proteome</keyword>
<dbReference type="PANTHER" id="PTHR30055:SF234">
    <property type="entry name" value="HTH-TYPE TRANSCRIPTIONAL REGULATOR BETI"/>
    <property type="match status" value="1"/>
</dbReference>
<dbReference type="RefSeq" id="WP_108846187.1">
    <property type="nucleotide sequence ID" value="NZ_CP015449.1"/>
</dbReference>
<protein>
    <recommendedName>
        <fullName evidence="6">HTH tetR-type domain-containing protein</fullName>
    </recommendedName>
</protein>
<feature type="domain" description="HTH tetR-type" evidence="6">
    <location>
        <begin position="3"/>
        <end position="63"/>
    </location>
</feature>
<evidence type="ECO:0000256" key="1">
    <source>
        <dbReference type="ARBA" id="ARBA00023015"/>
    </source>
</evidence>
<feature type="region of interest" description="Disordered" evidence="5">
    <location>
        <begin position="172"/>
        <end position="193"/>
    </location>
</feature>
<dbReference type="PANTHER" id="PTHR30055">
    <property type="entry name" value="HTH-TYPE TRANSCRIPTIONAL REGULATOR RUTR"/>
    <property type="match status" value="1"/>
</dbReference>
<evidence type="ECO:0000259" key="6">
    <source>
        <dbReference type="PROSITE" id="PS50977"/>
    </source>
</evidence>
<dbReference type="InterPro" id="IPR041479">
    <property type="entry name" value="TetR_CgmR_C"/>
</dbReference>
<evidence type="ECO:0000256" key="4">
    <source>
        <dbReference type="PROSITE-ProRule" id="PRU00335"/>
    </source>
</evidence>
<dbReference type="GO" id="GO:0003700">
    <property type="term" value="F:DNA-binding transcription factor activity"/>
    <property type="evidence" value="ECO:0007669"/>
    <property type="project" value="TreeGrafter"/>
</dbReference>
<dbReference type="SUPFAM" id="SSF46689">
    <property type="entry name" value="Homeodomain-like"/>
    <property type="match status" value="1"/>
</dbReference>
<proteinExistence type="predicted"/>
<sequence>MRADNREVILDAARRVVQNNGVTGLKFDAVARESGLTRPGVMYHFPRRELLVLATHRYLAGLFEERLRGELGMPFEESSADDRLLAYVRACAGVTSRAELLFMLDGALDPEASTVWSELNGRWVPPSAQLHDGPAGMLRFIIRIASDGLWLYEASTGEPLTESERREVAEALAGMLGSGSTTAGAAPAPDPAR</sequence>
<evidence type="ECO:0000256" key="5">
    <source>
        <dbReference type="SAM" id="MobiDB-lite"/>
    </source>
</evidence>
<feature type="DNA-binding region" description="H-T-H motif" evidence="4">
    <location>
        <begin position="26"/>
        <end position="45"/>
    </location>
</feature>
<dbReference type="Pfam" id="PF17937">
    <property type="entry name" value="TetR_C_28"/>
    <property type="match status" value="1"/>
</dbReference>
<dbReference type="InterPro" id="IPR001647">
    <property type="entry name" value="HTH_TetR"/>
</dbReference>
<dbReference type="Proteomes" id="UP000244928">
    <property type="component" value="Chromosome"/>
</dbReference>
<dbReference type="EMBL" id="CP015449">
    <property type="protein sequence ID" value="AWH90922.1"/>
    <property type="molecule type" value="Genomic_DNA"/>
</dbReference>
<dbReference type="OrthoDB" id="9806334at2"/>
<dbReference type="InterPro" id="IPR050109">
    <property type="entry name" value="HTH-type_TetR-like_transc_reg"/>
</dbReference>
<dbReference type="InterPro" id="IPR009057">
    <property type="entry name" value="Homeodomain-like_sf"/>
</dbReference>
<dbReference type="AlphaFoldDB" id="A0A2S1R3V3"/>
<evidence type="ECO:0000313" key="8">
    <source>
        <dbReference type="Proteomes" id="UP000244928"/>
    </source>
</evidence>
<feature type="compositionally biased region" description="Low complexity" evidence="5">
    <location>
        <begin position="178"/>
        <end position="187"/>
    </location>
</feature>
<accession>A0A2S1R3V3</accession>
<reference evidence="7 8" key="1">
    <citation type="submission" date="2016-04" db="EMBL/GenBank/DDBJ databases">
        <title>Complete genome sequence of Dietzia lutea YIM 80766T, a strain isolated from desert soil in Egypt.</title>
        <authorList>
            <person name="Zhao J."/>
            <person name="Hu B."/>
            <person name="Geng S."/>
            <person name="Nie Y."/>
            <person name="Tang Y."/>
        </authorList>
    </citation>
    <scope>NUCLEOTIDE SEQUENCE [LARGE SCALE GENOMIC DNA]</scope>
    <source>
        <strain evidence="7 8">YIM 80766</strain>
    </source>
</reference>
<dbReference type="SUPFAM" id="SSF48498">
    <property type="entry name" value="Tetracyclin repressor-like, C-terminal domain"/>
    <property type="match status" value="1"/>
</dbReference>
<dbReference type="PROSITE" id="PS50977">
    <property type="entry name" value="HTH_TETR_2"/>
    <property type="match status" value="1"/>
</dbReference>
<evidence type="ECO:0000256" key="2">
    <source>
        <dbReference type="ARBA" id="ARBA00023125"/>
    </source>
</evidence>
<dbReference type="Pfam" id="PF00440">
    <property type="entry name" value="TetR_N"/>
    <property type="match status" value="1"/>
</dbReference>
<dbReference type="Gene3D" id="1.10.357.10">
    <property type="entry name" value="Tetracycline Repressor, domain 2"/>
    <property type="match status" value="1"/>
</dbReference>
<dbReference type="PRINTS" id="PR00455">
    <property type="entry name" value="HTHTETR"/>
</dbReference>
<keyword evidence="3" id="KW-0804">Transcription</keyword>
<gene>
    <name evidence="7" type="ORF">A6035_00585</name>
</gene>
<keyword evidence="2 4" id="KW-0238">DNA-binding</keyword>
<keyword evidence="1" id="KW-0805">Transcription regulation</keyword>
<dbReference type="InterPro" id="IPR036271">
    <property type="entry name" value="Tet_transcr_reg_TetR-rel_C_sf"/>
</dbReference>
<evidence type="ECO:0000313" key="7">
    <source>
        <dbReference type="EMBL" id="AWH90922.1"/>
    </source>
</evidence>
<evidence type="ECO:0000256" key="3">
    <source>
        <dbReference type="ARBA" id="ARBA00023163"/>
    </source>
</evidence>
<dbReference type="GO" id="GO:0000976">
    <property type="term" value="F:transcription cis-regulatory region binding"/>
    <property type="evidence" value="ECO:0007669"/>
    <property type="project" value="TreeGrafter"/>
</dbReference>
<organism evidence="7 8">
    <name type="scientific">Dietzia lutea</name>
    <dbReference type="NCBI Taxonomy" id="546160"/>
    <lineage>
        <taxon>Bacteria</taxon>
        <taxon>Bacillati</taxon>
        <taxon>Actinomycetota</taxon>
        <taxon>Actinomycetes</taxon>
        <taxon>Mycobacteriales</taxon>
        <taxon>Dietziaceae</taxon>
        <taxon>Dietzia</taxon>
    </lineage>
</organism>